<name>K0RV14_THAOC</name>
<sequence length="98" mass="10846">GVDVPEVRVGVLVGTPLGEEEVDRRRAHDLVLEAEDRLDLTLDVPREDRAVELPYVALLGEVGWERRGLDLLLEGVVGRDRRRALDGRHGMAALWSAG</sequence>
<evidence type="ECO:0000313" key="1">
    <source>
        <dbReference type="EMBL" id="EJK50557.1"/>
    </source>
</evidence>
<protein>
    <submittedName>
        <fullName evidence="1">Uncharacterized protein</fullName>
    </submittedName>
</protein>
<keyword evidence="2" id="KW-1185">Reference proteome</keyword>
<evidence type="ECO:0000313" key="2">
    <source>
        <dbReference type="Proteomes" id="UP000266841"/>
    </source>
</evidence>
<gene>
    <name evidence="1" type="ORF">THAOC_30417</name>
</gene>
<comment type="caution">
    <text evidence="1">The sequence shown here is derived from an EMBL/GenBank/DDBJ whole genome shotgun (WGS) entry which is preliminary data.</text>
</comment>
<dbReference type="Proteomes" id="UP000266841">
    <property type="component" value="Unassembled WGS sequence"/>
</dbReference>
<feature type="non-terminal residue" evidence="1">
    <location>
        <position position="1"/>
    </location>
</feature>
<organism evidence="1 2">
    <name type="scientific">Thalassiosira oceanica</name>
    <name type="common">Marine diatom</name>
    <dbReference type="NCBI Taxonomy" id="159749"/>
    <lineage>
        <taxon>Eukaryota</taxon>
        <taxon>Sar</taxon>
        <taxon>Stramenopiles</taxon>
        <taxon>Ochrophyta</taxon>
        <taxon>Bacillariophyta</taxon>
        <taxon>Coscinodiscophyceae</taxon>
        <taxon>Thalassiosirophycidae</taxon>
        <taxon>Thalassiosirales</taxon>
        <taxon>Thalassiosiraceae</taxon>
        <taxon>Thalassiosira</taxon>
    </lineage>
</organism>
<proteinExistence type="predicted"/>
<dbReference type="EMBL" id="AGNL01043445">
    <property type="protein sequence ID" value="EJK50557.1"/>
    <property type="molecule type" value="Genomic_DNA"/>
</dbReference>
<accession>K0RV14</accession>
<reference evidence="1 2" key="1">
    <citation type="journal article" date="2012" name="Genome Biol.">
        <title>Genome and low-iron response of an oceanic diatom adapted to chronic iron limitation.</title>
        <authorList>
            <person name="Lommer M."/>
            <person name="Specht M."/>
            <person name="Roy A.S."/>
            <person name="Kraemer L."/>
            <person name="Andreson R."/>
            <person name="Gutowska M.A."/>
            <person name="Wolf J."/>
            <person name="Bergner S.V."/>
            <person name="Schilhabel M.B."/>
            <person name="Klostermeier U.C."/>
            <person name="Beiko R.G."/>
            <person name="Rosenstiel P."/>
            <person name="Hippler M."/>
            <person name="Laroche J."/>
        </authorList>
    </citation>
    <scope>NUCLEOTIDE SEQUENCE [LARGE SCALE GENOMIC DNA]</scope>
    <source>
        <strain evidence="1 2">CCMP1005</strain>
    </source>
</reference>
<dbReference type="AlphaFoldDB" id="K0RV14"/>